<proteinExistence type="predicted"/>
<comment type="caution">
    <text evidence="1">The sequence shown here is derived from an EMBL/GenBank/DDBJ whole genome shotgun (WGS) entry which is preliminary data.</text>
</comment>
<organism evidence="1 2">
    <name type="scientific">Enterocloster hominis</name>
    <name type="common">ex Hitch et al. 2024</name>
    <dbReference type="NCBI Taxonomy" id="1917870"/>
    <lineage>
        <taxon>Bacteria</taxon>
        <taxon>Bacillati</taxon>
        <taxon>Bacillota</taxon>
        <taxon>Clostridia</taxon>
        <taxon>Lachnospirales</taxon>
        <taxon>Lachnospiraceae</taxon>
        <taxon>Enterocloster</taxon>
    </lineage>
</organism>
<dbReference type="Proteomes" id="UP001454086">
    <property type="component" value="Unassembled WGS sequence"/>
</dbReference>
<name>A0ABV1D7L0_9FIRM</name>
<dbReference type="RefSeq" id="WP_008715945.1">
    <property type="nucleotide sequence ID" value="NZ_JAJFDX010000008.1"/>
</dbReference>
<protein>
    <submittedName>
        <fullName evidence="1">Uncharacterized protein</fullName>
    </submittedName>
</protein>
<reference evidence="1 2" key="1">
    <citation type="submission" date="2024-03" db="EMBL/GenBank/DDBJ databases">
        <title>Human intestinal bacterial collection.</title>
        <authorList>
            <person name="Pauvert C."/>
            <person name="Hitch T.C.A."/>
            <person name="Clavel T."/>
        </authorList>
    </citation>
    <scope>NUCLEOTIDE SEQUENCE [LARGE SCALE GENOMIC DNA]</scope>
    <source>
        <strain evidence="1 2">CLA-SR-H021</strain>
    </source>
</reference>
<evidence type="ECO:0000313" key="1">
    <source>
        <dbReference type="EMBL" id="MEQ2426392.1"/>
    </source>
</evidence>
<evidence type="ECO:0000313" key="2">
    <source>
        <dbReference type="Proteomes" id="UP001454086"/>
    </source>
</evidence>
<accession>A0ABV1D7L0</accession>
<gene>
    <name evidence="1" type="ORF">WMQ36_15570</name>
</gene>
<dbReference type="EMBL" id="JBBMFM010000060">
    <property type="protein sequence ID" value="MEQ2426392.1"/>
    <property type="molecule type" value="Genomic_DNA"/>
</dbReference>
<keyword evidence="2" id="KW-1185">Reference proteome</keyword>
<sequence length="50" mass="5602">MVAADYGDSESWWQRIIMVPYKSKAGPLKGIQPGHFKTCPDGYPFSGDRL</sequence>